<dbReference type="KEGG" id="soa:G3M56_012880"/>
<dbReference type="AlphaFoldDB" id="A0A6B3LD37"/>
<dbReference type="RefSeq" id="WP_164365157.1">
    <property type="nucleotide sequence ID" value="NZ_CP066776.1"/>
</dbReference>
<gene>
    <name evidence="3" type="ORF">G3M56_012880</name>
</gene>
<keyword evidence="2" id="KW-0732">Signal</keyword>
<feature type="compositionally biased region" description="Basic and acidic residues" evidence="1">
    <location>
        <begin position="261"/>
        <end position="274"/>
    </location>
</feature>
<dbReference type="EMBL" id="CP066776">
    <property type="protein sequence ID" value="QQL44756.1"/>
    <property type="molecule type" value="Genomic_DNA"/>
</dbReference>
<protein>
    <submittedName>
        <fullName evidence="3">Uncharacterized protein</fullName>
    </submittedName>
</protein>
<evidence type="ECO:0000256" key="2">
    <source>
        <dbReference type="SAM" id="SignalP"/>
    </source>
</evidence>
<evidence type="ECO:0000256" key="1">
    <source>
        <dbReference type="SAM" id="MobiDB-lite"/>
    </source>
</evidence>
<sequence>MLIRDLSAPSIRKPLIALLVAASSFSAGYAQSANSDAEAANTGEAPALPPVAGADEVNALEKAATAHPAAATLTRYLQATLSNNPREAVALIDATSLGAFQFRTINAVRTRIDTAPNDEAKEKLTTRVLQELGFDSIEAMESAEPALFYATVQEARAKADLDNQQLPIDSVEVTILGLGGENDGRTVHFIARTKHREEVMTVSAIRVTSLVKAGSQWRISLQAQQPRLEPILEQGQDATTPEAPAPELESQTEDTPAVDPELERMRKLLEESEG</sequence>
<dbReference type="Proteomes" id="UP000475117">
    <property type="component" value="Chromosome"/>
</dbReference>
<proteinExistence type="predicted"/>
<accession>A0A6B3LD37</accession>
<name>A0A6B3LD37_9BACT</name>
<keyword evidence="4" id="KW-1185">Reference proteome</keyword>
<reference evidence="3 4" key="1">
    <citation type="submission" date="2020-12" db="EMBL/GenBank/DDBJ databases">
        <title>Sulforoseuscoccus oceanibium gen. nov., sp. nov., a representative of the phylum Verrucomicrobia with special cytoplasmic membrane, and proposal of Sulforoseuscoccusaceae fam. nov.</title>
        <authorList>
            <person name="Xi F."/>
        </authorList>
    </citation>
    <scope>NUCLEOTIDE SEQUENCE [LARGE SCALE GENOMIC DNA]</scope>
    <source>
        <strain evidence="3 4">T37</strain>
    </source>
</reference>
<organism evidence="3 4">
    <name type="scientific">Sulfuriroseicoccus oceanibius</name>
    <dbReference type="NCBI Taxonomy" id="2707525"/>
    <lineage>
        <taxon>Bacteria</taxon>
        <taxon>Pseudomonadati</taxon>
        <taxon>Verrucomicrobiota</taxon>
        <taxon>Verrucomicrobiia</taxon>
        <taxon>Verrucomicrobiales</taxon>
        <taxon>Verrucomicrobiaceae</taxon>
        <taxon>Sulfuriroseicoccus</taxon>
    </lineage>
</organism>
<evidence type="ECO:0000313" key="3">
    <source>
        <dbReference type="EMBL" id="QQL44756.1"/>
    </source>
</evidence>
<evidence type="ECO:0000313" key="4">
    <source>
        <dbReference type="Proteomes" id="UP000475117"/>
    </source>
</evidence>
<feature type="region of interest" description="Disordered" evidence="1">
    <location>
        <begin position="233"/>
        <end position="274"/>
    </location>
</feature>
<feature type="chain" id="PRO_5043972009" evidence="2">
    <location>
        <begin position="33"/>
        <end position="274"/>
    </location>
</feature>
<feature type="signal peptide" evidence="2">
    <location>
        <begin position="1"/>
        <end position="32"/>
    </location>
</feature>